<keyword evidence="2" id="KW-0479">Metal-binding</keyword>
<keyword evidence="2" id="KW-0503">Monooxygenase</keyword>
<keyword evidence="2" id="KW-0560">Oxidoreductase</keyword>
<dbReference type="SUPFAM" id="SSF48264">
    <property type="entry name" value="Cytochrome P450"/>
    <property type="match status" value="1"/>
</dbReference>
<gene>
    <name evidence="4" type="ORF">ACFOVU_02455</name>
</gene>
<dbReference type="Proteomes" id="UP001595847">
    <property type="component" value="Unassembled WGS sequence"/>
</dbReference>
<reference evidence="5" key="1">
    <citation type="journal article" date="2019" name="Int. J. Syst. Evol. Microbiol.">
        <title>The Global Catalogue of Microorganisms (GCM) 10K type strain sequencing project: providing services to taxonomists for standard genome sequencing and annotation.</title>
        <authorList>
            <consortium name="The Broad Institute Genomics Platform"/>
            <consortium name="The Broad Institute Genome Sequencing Center for Infectious Disease"/>
            <person name="Wu L."/>
            <person name="Ma J."/>
        </authorList>
    </citation>
    <scope>NUCLEOTIDE SEQUENCE [LARGE SCALE GENOMIC DNA]</scope>
    <source>
        <strain evidence="5">TBRC 1826</strain>
    </source>
</reference>
<dbReference type="InterPro" id="IPR002397">
    <property type="entry name" value="Cyt_P450_B"/>
</dbReference>
<dbReference type="Pfam" id="PF00067">
    <property type="entry name" value="p450"/>
    <property type="match status" value="1"/>
</dbReference>
<protein>
    <submittedName>
        <fullName evidence="4">Cytochrome P450</fullName>
    </submittedName>
</protein>
<feature type="region of interest" description="Disordered" evidence="3">
    <location>
        <begin position="390"/>
        <end position="410"/>
    </location>
</feature>
<dbReference type="PANTHER" id="PTHR46696:SF1">
    <property type="entry name" value="CYTOCHROME P450 YJIB-RELATED"/>
    <property type="match status" value="1"/>
</dbReference>
<evidence type="ECO:0000313" key="5">
    <source>
        <dbReference type="Proteomes" id="UP001595847"/>
    </source>
</evidence>
<evidence type="ECO:0000256" key="3">
    <source>
        <dbReference type="SAM" id="MobiDB-lite"/>
    </source>
</evidence>
<dbReference type="InterPro" id="IPR001128">
    <property type="entry name" value="Cyt_P450"/>
</dbReference>
<evidence type="ECO:0000256" key="1">
    <source>
        <dbReference type="ARBA" id="ARBA00010617"/>
    </source>
</evidence>
<dbReference type="EMBL" id="JBHSBH010000003">
    <property type="protein sequence ID" value="MFC3994759.1"/>
    <property type="molecule type" value="Genomic_DNA"/>
</dbReference>
<dbReference type="CDD" id="cd11031">
    <property type="entry name" value="Cyp158A-like"/>
    <property type="match status" value="1"/>
</dbReference>
<sequence length="410" mass="44388">MHPQPDPAPPSAPPPAPAAMEVPLPAPGTMGPPAEYGRLRRECPVARVRLPVDADGWFVTRYDDVRALLADDRLTRPEITEWPVRPGQAPWDGPGLATMMELEGERHTALRKAIAEPFSARSIRARRPRMRRLADGVLDAFEQGGSPGDLVTGFAEPFPLLVACDLTGIPYDEADRFLEPADSALGAMMTLEQGREATGVLRGYLSELIGRKRREPADDVLTDLVRRCDTGELTEEDVICFGLSVLVAGYRTSTMFIADAALALLTRPDRLAALRADRSLLPSAVEELLRFLPVMNANVLLLATEDIEVAGRPVRAGEAVLPAIASANRDPEVFPDADDLVLGRDPNPHLAFGRGTHNCVGSHLARAELEIALEALLDRFPELTLAAGPGDLPWEDDSPAKSPLSLPVAW</sequence>
<dbReference type="Gene3D" id="1.10.630.10">
    <property type="entry name" value="Cytochrome P450"/>
    <property type="match status" value="1"/>
</dbReference>
<name>A0ABV8FHG7_9ACTN</name>
<dbReference type="PROSITE" id="PS00086">
    <property type="entry name" value="CYTOCHROME_P450"/>
    <property type="match status" value="1"/>
</dbReference>
<accession>A0ABV8FHG7</accession>
<dbReference type="PANTHER" id="PTHR46696">
    <property type="entry name" value="P450, PUTATIVE (EUROFUNG)-RELATED"/>
    <property type="match status" value="1"/>
</dbReference>
<evidence type="ECO:0000313" key="4">
    <source>
        <dbReference type="EMBL" id="MFC3994759.1"/>
    </source>
</evidence>
<dbReference type="InterPro" id="IPR017972">
    <property type="entry name" value="Cyt_P450_CS"/>
</dbReference>
<keyword evidence="2" id="KW-0349">Heme</keyword>
<dbReference type="InterPro" id="IPR036396">
    <property type="entry name" value="Cyt_P450_sf"/>
</dbReference>
<comment type="similarity">
    <text evidence="1 2">Belongs to the cytochrome P450 family.</text>
</comment>
<proteinExistence type="inferred from homology"/>
<keyword evidence="2" id="KW-0408">Iron</keyword>
<evidence type="ECO:0000256" key="2">
    <source>
        <dbReference type="RuleBase" id="RU000461"/>
    </source>
</evidence>
<comment type="caution">
    <text evidence="4">The sequence shown here is derived from an EMBL/GenBank/DDBJ whole genome shotgun (WGS) entry which is preliminary data.</text>
</comment>
<feature type="region of interest" description="Disordered" evidence="3">
    <location>
        <begin position="1"/>
        <end position="35"/>
    </location>
</feature>
<feature type="compositionally biased region" description="Pro residues" evidence="3">
    <location>
        <begin position="1"/>
        <end position="17"/>
    </location>
</feature>
<dbReference type="RefSeq" id="WP_378529609.1">
    <property type="nucleotide sequence ID" value="NZ_JBHSBH010000003.1"/>
</dbReference>
<dbReference type="PRINTS" id="PR00359">
    <property type="entry name" value="BP450"/>
</dbReference>
<organism evidence="4 5">
    <name type="scientific">Nocardiopsis sediminis</name>
    <dbReference type="NCBI Taxonomy" id="1778267"/>
    <lineage>
        <taxon>Bacteria</taxon>
        <taxon>Bacillati</taxon>
        <taxon>Actinomycetota</taxon>
        <taxon>Actinomycetes</taxon>
        <taxon>Streptosporangiales</taxon>
        <taxon>Nocardiopsidaceae</taxon>
        <taxon>Nocardiopsis</taxon>
    </lineage>
</organism>
<keyword evidence="5" id="KW-1185">Reference proteome</keyword>
<dbReference type="PRINTS" id="PR00385">
    <property type="entry name" value="P450"/>
</dbReference>